<dbReference type="eggNOG" id="COG0457">
    <property type="taxonomic scope" value="Bacteria"/>
</dbReference>
<dbReference type="SUPFAM" id="SSF48452">
    <property type="entry name" value="TPR-like"/>
    <property type="match status" value="2"/>
</dbReference>
<dbReference type="InParanoid" id="K9TJI1"/>
<dbReference type="PROSITE" id="PS50005">
    <property type="entry name" value="TPR"/>
    <property type="match status" value="6"/>
</dbReference>
<evidence type="ECO:0000313" key="5">
    <source>
        <dbReference type="Proteomes" id="UP000010367"/>
    </source>
</evidence>
<dbReference type="KEGG" id="oac:Oscil6304_3444"/>
<sequence length="1054" mass="118607">MDEQREQAYVSLIQELLDCASGEEVAILSNHPELVDEGLVQVMQAVAEMMAEQGQGNAGWLRNFAGKIAGVNYELPQLQTKLAADALLQQGFQQYQQSQYPQAWQSLQQSLALYQEIGDKANIALCWGQLGSIQRNRGNWDEAERLYRQSLSLSTELGDRSGMATSWSLLGDIQQCRGNWDEAERLFRQSLSLRTELGDRSGMASSWGVLGDIQRNRGNWDEAERLYRQSLSLRTELGDRSGMAATWASLGYIENVRGNWDEAERLYRQSLDLRTELGDRSGMATSWRVLGDIQQCRGNWDEAERLYRQSLDLSTELGDRSGMASSWGVLGDIQRNRGNWDEAERLYRQSLDLRTELGDRKGMGDVYNVLAFVHQQLNKIPEAIADWRAGLAVCPPDRFPLEALKLGRNLGDTGFDIQDWETAIEGYEAAIEAVETRCGFTDSYREKQKRREAAVEIYEKLVQACINSGDIGRALVSVERSKSRNLIELLTNRELYPKGDVPPELLAQLDTLRREVTAKQRLIESLDNPTASDERGTGGIGQRGSDSSSFTPDAIATLREEYDKAQQALMQLLDILTTYDDTFTLTQRVETIQFSQIQGLLDEETVLVEWYLTGERIYTFVVFGGEPPQPPLAKGGLRESDALGKGGLRDSESFLKVAEGIYVQSSTPEQLRELKELGQTYLKSYADYCNNRSEEWETHLGDFLRRLRDILDLPQLLAQLPPTYQRLILVPYRDLHLFPLHALPLGDGDEPEYLADRFPEGVTYSPSCQFLKVSQGNRKTTSQKRLFAIQNPTEDLEYADLEVEAILPNFSANARYLAHQDANKSALNQDPHRQDFQGAEYVHFAGHGAFNFNSPLLSPLVLAGAKVTVSSPEPAPAPPPENATAEPATKRFIPWRNGTDLDLTQCYTLGELFELDLPTCRLVILSACETGLTDFSPELEEYISLGLGFLYAGATNVICSLWAVNDVSTAILMVKLYEEMETQPSVALALKQAQQWMRTVTKQELTAWMNDHSFGPIPHPKAKLRERLNLGFKRPDYRPYQHPIHWAAFCAIGV</sequence>
<dbReference type="HOGENOM" id="CLU_003728_15_1_3"/>
<dbReference type="Gene3D" id="1.25.40.10">
    <property type="entry name" value="Tetratricopeptide repeat domain"/>
    <property type="match status" value="2"/>
</dbReference>
<feature type="repeat" description="TPR" evidence="1">
    <location>
        <begin position="324"/>
        <end position="357"/>
    </location>
</feature>
<dbReference type="InterPro" id="IPR019734">
    <property type="entry name" value="TPR_rpt"/>
</dbReference>
<dbReference type="STRING" id="56110.Oscil6304_3444"/>
<dbReference type="AlphaFoldDB" id="K9TJI1"/>
<dbReference type="eggNOG" id="COG4995">
    <property type="taxonomic scope" value="Bacteria"/>
</dbReference>
<dbReference type="PANTHER" id="PTHR10098">
    <property type="entry name" value="RAPSYN-RELATED"/>
    <property type="match status" value="1"/>
</dbReference>
<dbReference type="Pfam" id="PF12770">
    <property type="entry name" value="CHAT"/>
    <property type="match status" value="1"/>
</dbReference>
<accession>K9TJI1</accession>
<evidence type="ECO:0000256" key="1">
    <source>
        <dbReference type="PROSITE-ProRule" id="PRU00339"/>
    </source>
</evidence>
<dbReference type="EMBL" id="CP003607">
    <property type="protein sequence ID" value="AFY83012.1"/>
    <property type="molecule type" value="Genomic_DNA"/>
</dbReference>
<keyword evidence="1" id="KW-0802">TPR repeat</keyword>
<dbReference type="RefSeq" id="WP_015149642.1">
    <property type="nucleotide sequence ID" value="NC_019693.1"/>
</dbReference>
<evidence type="ECO:0000313" key="4">
    <source>
        <dbReference type="EMBL" id="AFY83012.1"/>
    </source>
</evidence>
<evidence type="ECO:0000259" key="3">
    <source>
        <dbReference type="Pfam" id="PF12770"/>
    </source>
</evidence>
<dbReference type="InterPro" id="IPR024983">
    <property type="entry name" value="CHAT_dom"/>
</dbReference>
<evidence type="ECO:0000256" key="2">
    <source>
        <dbReference type="SAM" id="MobiDB-lite"/>
    </source>
</evidence>
<feature type="repeat" description="TPR" evidence="1">
    <location>
        <begin position="284"/>
        <end position="317"/>
    </location>
</feature>
<dbReference type="PATRIC" id="fig|56110.3.peg.4128"/>
<feature type="repeat" description="TPR" evidence="1">
    <location>
        <begin position="244"/>
        <end position="277"/>
    </location>
</feature>
<dbReference type="Pfam" id="PF13424">
    <property type="entry name" value="TPR_12"/>
    <property type="match status" value="4"/>
</dbReference>
<feature type="repeat" description="TPR" evidence="1">
    <location>
        <begin position="204"/>
        <end position="237"/>
    </location>
</feature>
<gene>
    <name evidence="4" type="ORF">Oscil6304_3444</name>
</gene>
<name>K9TJI1_9CYAN</name>
<proteinExistence type="predicted"/>
<feature type="repeat" description="TPR" evidence="1">
    <location>
        <begin position="124"/>
        <end position="157"/>
    </location>
</feature>
<keyword evidence="5" id="KW-1185">Reference proteome</keyword>
<protein>
    <recommendedName>
        <fullName evidence="3">CHAT domain-containing protein</fullName>
    </recommendedName>
</protein>
<organism evidence="4 5">
    <name type="scientific">Oscillatoria acuminata PCC 6304</name>
    <dbReference type="NCBI Taxonomy" id="56110"/>
    <lineage>
        <taxon>Bacteria</taxon>
        <taxon>Bacillati</taxon>
        <taxon>Cyanobacteriota</taxon>
        <taxon>Cyanophyceae</taxon>
        <taxon>Oscillatoriophycideae</taxon>
        <taxon>Oscillatoriales</taxon>
        <taxon>Oscillatoriaceae</taxon>
        <taxon>Oscillatoria</taxon>
    </lineage>
</organism>
<reference evidence="4 5" key="1">
    <citation type="submission" date="2012-06" db="EMBL/GenBank/DDBJ databases">
        <title>Finished chromosome of genome of Oscillatoria acuminata PCC 6304.</title>
        <authorList>
            <consortium name="US DOE Joint Genome Institute"/>
            <person name="Gugger M."/>
            <person name="Coursin T."/>
            <person name="Rippka R."/>
            <person name="Tandeau De Marsac N."/>
            <person name="Huntemann M."/>
            <person name="Wei C.-L."/>
            <person name="Han J."/>
            <person name="Detter J.C."/>
            <person name="Han C."/>
            <person name="Tapia R."/>
            <person name="Davenport K."/>
            <person name="Daligault H."/>
            <person name="Erkkila T."/>
            <person name="Gu W."/>
            <person name="Munk A.C.C."/>
            <person name="Teshima H."/>
            <person name="Xu Y."/>
            <person name="Chain P."/>
            <person name="Chen A."/>
            <person name="Krypides N."/>
            <person name="Mavromatis K."/>
            <person name="Markowitz V."/>
            <person name="Szeto E."/>
            <person name="Ivanova N."/>
            <person name="Mikhailova N."/>
            <person name="Ovchinnikova G."/>
            <person name="Pagani I."/>
            <person name="Pati A."/>
            <person name="Goodwin L."/>
            <person name="Peters L."/>
            <person name="Pitluck S."/>
            <person name="Woyke T."/>
            <person name="Kerfeld C."/>
        </authorList>
    </citation>
    <scope>NUCLEOTIDE SEQUENCE [LARGE SCALE GENOMIC DNA]</scope>
    <source>
        <strain evidence="4 5">PCC 6304</strain>
    </source>
</reference>
<feature type="domain" description="CHAT" evidence="3">
    <location>
        <begin position="703"/>
        <end position="1053"/>
    </location>
</feature>
<dbReference type="PANTHER" id="PTHR10098:SF108">
    <property type="entry name" value="TETRATRICOPEPTIDE REPEAT PROTEIN 28"/>
    <property type="match status" value="1"/>
</dbReference>
<dbReference type="SMART" id="SM00028">
    <property type="entry name" value="TPR"/>
    <property type="match status" value="8"/>
</dbReference>
<dbReference type="InterPro" id="IPR011990">
    <property type="entry name" value="TPR-like_helical_dom_sf"/>
</dbReference>
<feature type="region of interest" description="Disordered" evidence="2">
    <location>
        <begin position="524"/>
        <end position="551"/>
    </location>
</feature>
<feature type="repeat" description="TPR" evidence="1">
    <location>
        <begin position="164"/>
        <end position="197"/>
    </location>
</feature>
<dbReference type="Proteomes" id="UP000010367">
    <property type="component" value="Chromosome"/>
</dbReference>